<dbReference type="SUPFAM" id="SSF88723">
    <property type="entry name" value="PIN domain-like"/>
    <property type="match status" value="1"/>
</dbReference>
<evidence type="ECO:0000313" key="2">
    <source>
        <dbReference type="Proteomes" id="UP000309550"/>
    </source>
</evidence>
<dbReference type="InterPro" id="IPR029060">
    <property type="entry name" value="PIN-like_dom_sf"/>
</dbReference>
<dbReference type="Proteomes" id="UP000309550">
    <property type="component" value="Unassembled WGS sequence"/>
</dbReference>
<dbReference type="OrthoDB" id="9804823at2"/>
<protein>
    <submittedName>
        <fullName evidence="1">Type II toxin-antitoxin system VapC family toxin</fullName>
    </submittedName>
</protein>
<comment type="caution">
    <text evidence="1">The sequence shown here is derived from an EMBL/GenBank/DDBJ whole genome shotgun (WGS) entry which is preliminary data.</text>
</comment>
<reference evidence="1 2" key="1">
    <citation type="submission" date="2019-05" db="EMBL/GenBank/DDBJ databases">
        <title>Sulfitobacter sabulilitoris sp. nov., isolated from a marine sand.</title>
        <authorList>
            <person name="Yoon J.-H."/>
        </authorList>
    </citation>
    <scope>NUCLEOTIDE SEQUENCE [LARGE SCALE GENOMIC DNA]</scope>
    <source>
        <strain evidence="1 2">HSMS-29</strain>
    </source>
</reference>
<name>A0A5S3PAT8_9RHOB</name>
<organism evidence="1 2">
    <name type="scientific">Sulfitobacter sabulilitoris</name>
    <dbReference type="NCBI Taxonomy" id="2562655"/>
    <lineage>
        <taxon>Bacteria</taxon>
        <taxon>Pseudomonadati</taxon>
        <taxon>Pseudomonadota</taxon>
        <taxon>Alphaproteobacteria</taxon>
        <taxon>Rhodobacterales</taxon>
        <taxon>Roseobacteraceae</taxon>
        <taxon>Sulfitobacter</taxon>
    </lineage>
</organism>
<dbReference type="EMBL" id="VANS01000006">
    <property type="protein sequence ID" value="TMM50561.1"/>
    <property type="molecule type" value="Genomic_DNA"/>
</dbReference>
<sequence length="131" mass="13922">MQDEPHASVLAWFDSLETVTLGLSSVTVGELREGIAVLPDGRRKAGLEQAMNGILSVEFSGLVVPYGNAAAEAYGILAARHRQLDHTATQSDLMTAAIALVAGADLATRRRSAFDACGITVHDPWAHPQRT</sequence>
<proteinExistence type="predicted"/>
<accession>A0A5S3PAT8</accession>
<keyword evidence="2" id="KW-1185">Reference proteome</keyword>
<gene>
    <name evidence="1" type="ORF">FDT80_17035</name>
</gene>
<dbReference type="Gene3D" id="3.40.50.1010">
    <property type="entry name" value="5'-nuclease"/>
    <property type="match status" value="1"/>
</dbReference>
<dbReference type="AlphaFoldDB" id="A0A5S3PAT8"/>
<evidence type="ECO:0000313" key="1">
    <source>
        <dbReference type="EMBL" id="TMM50561.1"/>
    </source>
</evidence>